<gene>
    <name evidence="1" type="ORF">Syun_021495</name>
</gene>
<evidence type="ECO:0000313" key="2">
    <source>
        <dbReference type="Proteomes" id="UP001420932"/>
    </source>
</evidence>
<accession>A0AAP0NPT2</accession>
<sequence>MMGIIKAACFFPILARRSRKQIKASSSSSTKYSSVAKRSISDEFEPLRVYLKNLRDKYFINENGNTISAEELRKVLSEDCRGEIYSNEDCEKMIREVKCGGGDGRINFSQFLHISMKIESQKENDM</sequence>
<dbReference type="InterPro" id="IPR011992">
    <property type="entry name" value="EF-hand-dom_pair"/>
</dbReference>
<dbReference type="EMBL" id="JBBNAF010000009">
    <property type="protein sequence ID" value="KAK9114698.1"/>
    <property type="molecule type" value="Genomic_DNA"/>
</dbReference>
<organism evidence="1 2">
    <name type="scientific">Stephania yunnanensis</name>
    <dbReference type="NCBI Taxonomy" id="152371"/>
    <lineage>
        <taxon>Eukaryota</taxon>
        <taxon>Viridiplantae</taxon>
        <taxon>Streptophyta</taxon>
        <taxon>Embryophyta</taxon>
        <taxon>Tracheophyta</taxon>
        <taxon>Spermatophyta</taxon>
        <taxon>Magnoliopsida</taxon>
        <taxon>Ranunculales</taxon>
        <taxon>Menispermaceae</taxon>
        <taxon>Menispermoideae</taxon>
        <taxon>Cissampelideae</taxon>
        <taxon>Stephania</taxon>
    </lineage>
</organism>
<dbReference type="Proteomes" id="UP001420932">
    <property type="component" value="Unassembled WGS sequence"/>
</dbReference>
<comment type="caution">
    <text evidence="1">The sequence shown here is derived from an EMBL/GenBank/DDBJ whole genome shotgun (WGS) entry which is preliminary data.</text>
</comment>
<dbReference type="Gene3D" id="1.10.238.10">
    <property type="entry name" value="EF-hand"/>
    <property type="match status" value="1"/>
</dbReference>
<dbReference type="SUPFAM" id="SSF47473">
    <property type="entry name" value="EF-hand"/>
    <property type="match status" value="1"/>
</dbReference>
<proteinExistence type="predicted"/>
<evidence type="ECO:0000313" key="1">
    <source>
        <dbReference type="EMBL" id="KAK9114698.1"/>
    </source>
</evidence>
<protein>
    <recommendedName>
        <fullName evidence="3">EF-hand domain-containing protein</fullName>
    </recommendedName>
</protein>
<keyword evidence="2" id="KW-1185">Reference proteome</keyword>
<reference evidence="1 2" key="1">
    <citation type="submission" date="2024-01" db="EMBL/GenBank/DDBJ databases">
        <title>Genome assemblies of Stephania.</title>
        <authorList>
            <person name="Yang L."/>
        </authorList>
    </citation>
    <scope>NUCLEOTIDE SEQUENCE [LARGE SCALE GENOMIC DNA]</scope>
    <source>
        <strain evidence="1">YNDBR</strain>
        <tissue evidence="1">Leaf</tissue>
    </source>
</reference>
<evidence type="ECO:0008006" key="3">
    <source>
        <dbReference type="Google" id="ProtNLM"/>
    </source>
</evidence>
<dbReference type="AlphaFoldDB" id="A0AAP0NPT2"/>
<name>A0AAP0NPT2_9MAGN</name>